<sequence length="174" mass="19115">MIAAPEFSRLESLDKIGRSDKPVRIEATAEERAALARRFGLVTLDRLAASYFLAKEGAAVIANGRIEAELVQSCVATGVPVPERLDEPFVIRFEREAAEPDPDEEIELSSNECDIIFFKGDRIDMGEAVAETLSLSMNPYPRSSDAEKVLREAGVLSEEEASPFAKLRDLTKKG</sequence>
<proteinExistence type="predicted"/>
<accession>A0A840HUD7</accession>
<reference evidence="1 2" key="1">
    <citation type="submission" date="2020-08" db="EMBL/GenBank/DDBJ databases">
        <title>Genomic Encyclopedia of Type Strains, Phase IV (KMG-IV): sequencing the most valuable type-strain genomes for metagenomic binning, comparative biology and taxonomic classification.</title>
        <authorList>
            <person name="Goeker M."/>
        </authorList>
    </citation>
    <scope>NUCLEOTIDE SEQUENCE [LARGE SCALE GENOMIC DNA]</scope>
    <source>
        <strain evidence="1 2">DSM 7465</strain>
    </source>
</reference>
<name>A0A840HUD7_9SPHN</name>
<gene>
    <name evidence="1" type="ORF">HNQ99_002175</name>
</gene>
<dbReference type="Pfam" id="PF02620">
    <property type="entry name" value="YceD"/>
    <property type="match status" value="1"/>
</dbReference>
<dbReference type="AlphaFoldDB" id="A0A840HUD7"/>
<evidence type="ECO:0000313" key="1">
    <source>
        <dbReference type="EMBL" id="MBB4641862.1"/>
    </source>
</evidence>
<dbReference type="EMBL" id="JACHOV010000007">
    <property type="protein sequence ID" value="MBB4641862.1"/>
    <property type="molecule type" value="Genomic_DNA"/>
</dbReference>
<evidence type="ECO:0000313" key="2">
    <source>
        <dbReference type="Proteomes" id="UP000575068"/>
    </source>
</evidence>
<dbReference type="Proteomes" id="UP000575068">
    <property type="component" value="Unassembled WGS sequence"/>
</dbReference>
<dbReference type="RefSeq" id="WP_184475639.1">
    <property type="nucleotide sequence ID" value="NZ_JACHOV010000007.1"/>
</dbReference>
<keyword evidence="2" id="KW-1185">Reference proteome</keyword>
<dbReference type="InterPro" id="IPR003772">
    <property type="entry name" value="YceD"/>
</dbReference>
<organism evidence="1 2">
    <name type="scientific">Rhizorhapis suberifaciens</name>
    <name type="common">corky root of lettuce</name>
    <dbReference type="NCBI Taxonomy" id="13656"/>
    <lineage>
        <taxon>Bacteria</taxon>
        <taxon>Pseudomonadati</taxon>
        <taxon>Pseudomonadota</taxon>
        <taxon>Alphaproteobacteria</taxon>
        <taxon>Sphingomonadales</taxon>
        <taxon>Sphingomonadaceae</taxon>
        <taxon>Rhizorhapis</taxon>
    </lineage>
</organism>
<protein>
    <submittedName>
        <fullName evidence="1">Uncharacterized metal-binding protein YceD (DUF177 family)</fullName>
    </submittedName>
</protein>
<comment type="caution">
    <text evidence="1">The sequence shown here is derived from an EMBL/GenBank/DDBJ whole genome shotgun (WGS) entry which is preliminary data.</text>
</comment>